<name>A0A518K4K0_9BACT</name>
<dbReference type="Gene3D" id="3.40.50.150">
    <property type="entry name" value="Vaccinia Virus protein VP39"/>
    <property type="match status" value="1"/>
</dbReference>
<dbReference type="SUPFAM" id="SSF53335">
    <property type="entry name" value="S-adenosyl-L-methionine-dependent methyltransferases"/>
    <property type="match status" value="1"/>
</dbReference>
<dbReference type="NCBIfam" id="TIGR01444">
    <property type="entry name" value="fkbM_fam"/>
    <property type="match status" value="1"/>
</dbReference>
<dbReference type="InterPro" id="IPR006342">
    <property type="entry name" value="FkbM_mtfrase"/>
</dbReference>
<dbReference type="AlphaFoldDB" id="A0A518K4K0"/>
<proteinExistence type="predicted"/>
<organism evidence="2 3">
    <name type="scientific">Botrimarina mediterranea</name>
    <dbReference type="NCBI Taxonomy" id="2528022"/>
    <lineage>
        <taxon>Bacteria</taxon>
        <taxon>Pseudomonadati</taxon>
        <taxon>Planctomycetota</taxon>
        <taxon>Planctomycetia</taxon>
        <taxon>Pirellulales</taxon>
        <taxon>Lacipirellulaceae</taxon>
        <taxon>Botrimarina</taxon>
    </lineage>
</organism>
<dbReference type="InterPro" id="IPR029063">
    <property type="entry name" value="SAM-dependent_MTases_sf"/>
</dbReference>
<dbReference type="RefSeq" id="WP_197529734.1">
    <property type="nucleotide sequence ID" value="NZ_CP036349.1"/>
</dbReference>
<gene>
    <name evidence="2" type="ORF">Spa11_08980</name>
</gene>
<feature type="domain" description="Methyltransferase FkbM" evidence="1">
    <location>
        <begin position="69"/>
        <end position="236"/>
    </location>
</feature>
<dbReference type="KEGG" id="bmei:Spa11_08980"/>
<protein>
    <recommendedName>
        <fullName evidence="1">Methyltransferase FkbM domain-containing protein</fullName>
    </recommendedName>
</protein>
<evidence type="ECO:0000313" key="2">
    <source>
        <dbReference type="EMBL" id="QDV72716.1"/>
    </source>
</evidence>
<sequence>MKLREFVYLFGLKPSPRTYGYDVRTADLGPDGVVSYAQWLHPKAYRCEVTAALIAEHRQFVRPGDFCIDVGAHSGDTSLPLGIAAGVEGCVLAMEPNRYVFPTLQANADLNRKIANIVPVMAAATPEDGAFTFSYGDPGFCNGGDAADQSWLRRRRMLTLEVQGLNLNELLHRDFADRIDRLRFVKTDTEGHDLEVLESIADLIRKKRPYLHCEVFKHSPSERRRDLHAFLVAMGYDVHLVSDDGGFRGRKVSEDDLCAVDHCDILAAPKKGVALAA</sequence>
<accession>A0A518K4K0</accession>
<dbReference type="EMBL" id="CP036349">
    <property type="protein sequence ID" value="QDV72716.1"/>
    <property type="molecule type" value="Genomic_DNA"/>
</dbReference>
<keyword evidence="3" id="KW-1185">Reference proteome</keyword>
<dbReference type="Proteomes" id="UP000316426">
    <property type="component" value="Chromosome"/>
</dbReference>
<dbReference type="PANTHER" id="PTHR34203:SF15">
    <property type="entry name" value="SLL1173 PROTEIN"/>
    <property type="match status" value="1"/>
</dbReference>
<evidence type="ECO:0000313" key="3">
    <source>
        <dbReference type="Proteomes" id="UP000316426"/>
    </source>
</evidence>
<dbReference type="PANTHER" id="PTHR34203">
    <property type="entry name" value="METHYLTRANSFERASE, FKBM FAMILY PROTEIN"/>
    <property type="match status" value="1"/>
</dbReference>
<evidence type="ECO:0000259" key="1">
    <source>
        <dbReference type="Pfam" id="PF05050"/>
    </source>
</evidence>
<dbReference type="Pfam" id="PF05050">
    <property type="entry name" value="Methyltransf_21"/>
    <property type="match status" value="1"/>
</dbReference>
<dbReference type="InterPro" id="IPR052514">
    <property type="entry name" value="SAM-dependent_MTase"/>
</dbReference>
<reference evidence="2 3" key="1">
    <citation type="submission" date="2019-02" db="EMBL/GenBank/DDBJ databases">
        <title>Deep-cultivation of Planctomycetes and their phenomic and genomic characterization uncovers novel biology.</title>
        <authorList>
            <person name="Wiegand S."/>
            <person name="Jogler M."/>
            <person name="Boedeker C."/>
            <person name="Pinto D."/>
            <person name="Vollmers J."/>
            <person name="Rivas-Marin E."/>
            <person name="Kohn T."/>
            <person name="Peeters S.H."/>
            <person name="Heuer A."/>
            <person name="Rast P."/>
            <person name="Oberbeckmann S."/>
            <person name="Bunk B."/>
            <person name="Jeske O."/>
            <person name="Meyerdierks A."/>
            <person name="Storesund J.E."/>
            <person name="Kallscheuer N."/>
            <person name="Luecker S."/>
            <person name="Lage O.M."/>
            <person name="Pohl T."/>
            <person name="Merkel B.J."/>
            <person name="Hornburger P."/>
            <person name="Mueller R.-W."/>
            <person name="Bruemmer F."/>
            <person name="Labrenz M."/>
            <person name="Spormann A.M."/>
            <person name="Op den Camp H."/>
            <person name="Overmann J."/>
            <person name="Amann R."/>
            <person name="Jetten M.S.M."/>
            <person name="Mascher T."/>
            <person name="Medema M.H."/>
            <person name="Devos D.P."/>
            <person name="Kaster A.-K."/>
            <person name="Ovreas L."/>
            <person name="Rohde M."/>
            <person name="Galperin M.Y."/>
            <person name="Jogler C."/>
        </authorList>
    </citation>
    <scope>NUCLEOTIDE SEQUENCE [LARGE SCALE GENOMIC DNA]</scope>
    <source>
        <strain evidence="2 3">Spa11</strain>
    </source>
</reference>